<protein>
    <submittedName>
        <fullName evidence="1">NlaXM protein</fullName>
    </submittedName>
</protein>
<gene>
    <name evidence="1" type="primary">nlaXM</name>
    <name evidence="1" type="ORF">SNAT2548_LOCUS18084</name>
</gene>
<name>A0A812PCN9_9DINO</name>
<comment type="caution">
    <text evidence="1">The sequence shown here is derived from an EMBL/GenBank/DDBJ whole genome shotgun (WGS) entry which is preliminary data.</text>
</comment>
<proteinExistence type="predicted"/>
<organism evidence="1 2">
    <name type="scientific">Symbiodinium natans</name>
    <dbReference type="NCBI Taxonomy" id="878477"/>
    <lineage>
        <taxon>Eukaryota</taxon>
        <taxon>Sar</taxon>
        <taxon>Alveolata</taxon>
        <taxon>Dinophyceae</taxon>
        <taxon>Suessiales</taxon>
        <taxon>Symbiodiniaceae</taxon>
        <taxon>Symbiodinium</taxon>
    </lineage>
</organism>
<dbReference type="Proteomes" id="UP000604046">
    <property type="component" value="Unassembled WGS sequence"/>
</dbReference>
<evidence type="ECO:0000313" key="2">
    <source>
        <dbReference type="Proteomes" id="UP000604046"/>
    </source>
</evidence>
<dbReference type="AlphaFoldDB" id="A0A812PCN9"/>
<dbReference type="EMBL" id="CAJNDS010002134">
    <property type="protein sequence ID" value="CAE7345083.1"/>
    <property type="molecule type" value="Genomic_DNA"/>
</dbReference>
<accession>A0A812PCN9</accession>
<sequence>MSLSKTWARNAEKWKQEFLVCPKQPALGSWLMIAGNGLGCKICFLAEQKTEFGRCLLTSPRQISLDRFRKHQATEVHLRSLARLVGCECCTSKLDDVVDSRDAPSFADFQRMLDMRRSGISLRKTGFCKKAACLQYCLGEALREQLRSALRSCVTIVTHADGKNKRFTMHFTAVDRDLEIIKSTFGHAWQQAAEYNPVEGYVRLVDQVLKNFCTPLASPPKAKRAPELFDRELYNLLREKHSAFNTDACKVIILAGQEVVNHLGTNPDPLFPNAVAWIKDHTHSARRRLGEVNEDVE</sequence>
<evidence type="ECO:0000313" key="1">
    <source>
        <dbReference type="EMBL" id="CAE7345083.1"/>
    </source>
</evidence>
<reference evidence="1" key="1">
    <citation type="submission" date="2021-02" db="EMBL/GenBank/DDBJ databases">
        <authorList>
            <person name="Dougan E. K."/>
            <person name="Rhodes N."/>
            <person name="Thang M."/>
            <person name="Chan C."/>
        </authorList>
    </citation>
    <scope>NUCLEOTIDE SEQUENCE</scope>
</reference>
<keyword evidence="2" id="KW-1185">Reference proteome</keyword>